<dbReference type="Pfam" id="PF13466">
    <property type="entry name" value="STAS_2"/>
    <property type="match status" value="1"/>
</dbReference>
<dbReference type="Gene3D" id="3.30.750.24">
    <property type="entry name" value="STAS domain"/>
    <property type="match status" value="1"/>
</dbReference>
<evidence type="ECO:0000313" key="4">
    <source>
        <dbReference type="Proteomes" id="UP000238312"/>
    </source>
</evidence>
<dbReference type="InterPro" id="IPR058548">
    <property type="entry name" value="MlaB-like_STAS"/>
</dbReference>
<evidence type="ECO:0000259" key="2">
    <source>
        <dbReference type="PROSITE" id="PS50801"/>
    </source>
</evidence>
<organism evidence="3 4">
    <name type="scientific">Nonomuraea fuscirosea</name>
    <dbReference type="NCBI Taxonomy" id="1291556"/>
    <lineage>
        <taxon>Bacteria</taxon>
        <taxon>Bacillati</taxon>
        <taxon>Actinomycetota</taxon>
        <taxon>Actinomycetes</taxon>
        <taxon>Streptosporangiales</taxon>
        <taxon>Streptosporangiaceae</taxon>
        <taxon>Nonomuraea</taxon>
    </lineage>
</organism>
<evidence type="ECO:0000256" key="1">
    <source>
        <dbReference type="SAM" id="MobiDB-lite"/>
    </source>
</evidence>
<keyword evidence="4" id="KW-1185">Reference proteome</keyword>
<feature type="domain" description="STAS" evidence="2">
    <location>
        <begin position="13"/>
        <end position="116"/>
    </location>
</feature>
<dbReference type="InterPro" id="IPR036513">
    <property type="entry name" value="STAS_dom_sf"/>
</dbReference>
<dbReference type="CDD" id="cd07043">
    <property type="entry name" value="STAS_anti-anti-sigma_factors"/>
    <property type="match status" value="1"/>
</dbReference>
<dbReference type="EMBL" id="PVNG01000015">
    <property type="protein sequence ID" value="PRX61227.1"/>
    <property type="molecule type" value="Genomic_DNA"/>
</dbReference>
<dbReference type="Proteomes" id="UP000238312">
    <property type="component" value="Unassembled WGS sequence"/>
</dbReference>
<evidence type="ECO:0000313" key="3">
    <source>
        <dbReference type="EMBL" id="PRX61227.1"/>
    </source>
</evidence>
<accession>A0A2T0MRX0</accession>
<dbReference type="AlphaFoldDB" id="A0A2T0MRX0"/>
<dbReference type="PROSITE" id="PS50801">
    <property type="entry name" value="STAS"/>
    <property type="match status" value="1"/>
</dbReference>
<feature type="compositionally biased region" description="Low complexity" evidence="1">
    <location>
        <begin position="170"/>
        <end position="183"/>
    </location>
</feature>
<comment type="caution">
    <text evidence="3">The sequence shown here is derived from an EMBL/GenBank/DDBJ whole genome shotgun (WGS) entry which is preliminary data.</text>
</comment>
<feature type="region of interest" description="Disordered" evidence="1">
    <location>
        <begin position="154"/>
        <end position="183"/>
    </location>
</feature>
<sequence>MMQLSVRLVPIDDATLVIALTGELDTTTRPVLAAFLDPLPRSPVMHVLVAAGDLWFCDLNGLEQLAATHDALLAKGGHLAVAEPRPPLRRLISLMSEQDQTFFPVFASMAEALASAGVAEYRTEAPPGGAYRHLPYMRPLPRLQSGARRLRTRREPSLAFQTGGATTREAPAASPVAPIPSGGSLAPLVERSRMLRRQAFDQKQTLARRRATAVEARSLLHTTLERCDDNLAAIRSNLVQARAVVSLGHLRVGSLKLPTSFRLNGG</sequence>
<gene>
    <name evidence="3" type="ORF">B0I32_11581</name>
</gene>
<proteinExistence type="predicted"/>
<dbReference type="InterPro" id="IPR002645">
    <property type="entry name" value="STAS_dom"/>
</dbReference>
<dbReference type="RefSeq" id="WP_181307983.1">
    <property type="nucleotide sequence ID" value="NZ_JBFAIB010000007.1"/>
</dbReference>
<name>A0A2T0MRX0_9ACTN</name>
<protein>
    <submittedName>
        <fullName evidence="3">Anti-anti-sigma factor</fullName>
    </submittedName>
</protein>
<reference evidence="3 4" key="1">
    <citation type="submission" date="2018-03" db="EMBL/GenBank/DDBJ databases">
        <title>Genomic Encyclopedia of Type Strains, Phase III (KMG-III): the genomes of soil and plant-associated and newly described type strains.</title>
        <authorList>
            <person name="Whitman W."/>
        </authorList>
    </citation>
    <scope>NUCLEOTIDE SEQUENCE [LARGE SCALE GENOMIC DNA]</scope>
    <source>
        <strain evidence="3 4">CGMCC 4.7104</strain>
    </source>
</reference>
<dbReference type="SUPFAM" id="SSF52091">
    <property type="entry name" value="SpoIIaa-like"/>
    <property type="match status" value="1"/>
</dbReference>